<evidence type="ECO:0000256" key="1">
    <source>
        <dbReference type="SAM" id="Coils"/>
    </source>
</evidence>
<evidence type="ECO:0000256" key="2">
    <source>
        <dbReference type="SAM" id="MobiDB-lite"/>
    </source>
</evidence>
<sequence>MTKRGQTDSHSVSHMTTFINDLWTSHQTLAPNEYSLSTIGIQSFLVRYVENELFVKYIYPVLNNGLKPKDFLNGLNNMEKAIEKKYQISIERYIVVARLRKYLEENENRFQDILNEIQIHLQQCMSEHSYTSELETLDIYQQFEKRNQAALKLHYTYRMRRFQFYNGSNIGQPINSITLQKWIQTHFQLFLRQITLSSDARLLTEFYTLLNNSFFIIQQPTPSIATHTPLKENGITAMLNCKIICLLDRSDRTITVHNIIPKVCFIKPLNRTEESDRVYQQSPIEWRSYSIITTSKTRMNFSLAEFSEIVLKEPSNIPDDQKSSTRKTIHYAQCIYRIDFYIEITVRFPHLSLPYRTVIVVSSSPFGLVTNTSQATDLFAEVFIKELQMLNQPPQLHTSNNTNIPLPSSTNLTFNELIDSIERYFIYKTGIYPKEWVMGSIRQNLDAVYIKNQSSTDKQFYNLLAKILAQIDFMCEHPVLILFHEDRLFTFSDIDPMNEILRNMCIEHKKPVCAIRFGSIHNMLKSKDVGVRVDYIEKPFTNIQHYRFVEDKLSYELGLFITKIAHCEVSKAKNILSHINKIGANNYCCEFTHMDMFVKLYNSDKLKEFYTDKEKYRSIWMSFEKKDSYRSDKPNQSQTSSSTQDDGKVHNTSTSGNNYSFILRDPIKNEYHSIEQQHNHELYNPSDTFLDIPLSSQTRFYNPQMNTYLNSNPVIIVISSSNPCAISNDDITELVSNNFPQYASAIQSNHILRVTDDPLLKLLPEPPNFCTTSQSMFPFIDQNTTCEPDITDPTKFLEFS</sequence>
<name>A0A814J215_9BILA</name>
<gene>
    <name evidence="3" type="ORF">IZO911_LOCUS19209</name>
</gene>
<feature type="region of interest" description="Disordered" evidence="2">
    <location>
        <begin position="628"/>
        <end position="657"/>
    </location>
</feature>
<dbReference type="EMBL" id="CAJNOE010000190">
    <property type="protein sequence ID" value="CAF1030149.1"/>
    <property type="molecule type" value="Genomic_DNA"/>
</dbReference>
<evidence type="ECO:0000313" key="4">
    <source>
        <dbReference type="Proteomes" id="UP000663860"/>
    </source>
</evidence>
<dbReference type="Proteomes" id="UP000663860">
    <property type="component" value="Unassembled WGS sequence"/>
</dbReference>
<protein>
    <submittedName>
        <fullName evidence="3">Uncharacterized protein</fullName>
    </submittedName>
</protein>
<evidence type="ECO:0000313" key="3">
    <source>
        <dbReference type="EMBL" id="CAF1030149.1"/>
    </source>
</evidence>
<dbReference type="AlphaFoldDB" id="A0A814J215"/>
<keyword evidence="1" id="KW-0175">Coiled coil</keyword>
<reference evidence="3" key="1">
    <citation type="submission" date="2021-02" db="EMBL/GenBank/DDBJ databases">
        <authorList>
            <person name="Nowell W R."/>
        </authorList>
    </citation>
    <scope>NUCLEOTIDE SEQUENCE</scope>
</reference>
<organism evidence="3 4">
    <name type="scientific">Adineta steineri</name>
    <dbReference type="NCBI Taxonomy" id="433720"/>
    <lineage>
        <taxon>Eukaryota</taxon>
        <taxon>Metazoa</taxon>
        <taxon>Spiralia</taxon>
        <taxon>Gnathifera</taxon>
        <taxon>Rotifera</taxon>
        <taxon>Eurotatoria</taxon>
        <taxon>Bdelloidea</taxon>
        <taxon>Adinetida</taxon>
        <taxon>Adinetidae</taxon>
        <taxon>Adineta</taxon>
    </lineage>
</organism>
<accession>A0A814J215</accession>
<feature type="coiled-coil region" evidence="1">
    <location>
        <begin position="96"/>
        <end position="123"/>
    </location>
</feature>
<comment type="caution">
    <text evidence="3">The sequence shown here is derived from an EMBL/GenBank/DDBJ whole genome shotgun (WGS) entry which is preliminary data.</text>
</comment>
<proteinExistence type="predicted"/>